<dbReference type="VEuPathDB" id="FungiDB:BD410DRAFT_807648"/>
<evidence type="ECO:0000313" key="2">
    <source>
        <dbReference type="Proteomes" id="UP000294933"/>
    </source>
</evidence>
<evidence type="ECO:0000313" key="1">
    <source>
        <dbReference type="EMBL" id="TDL17059.1"/>
    </source>
</evidence>
<accession>A0A4Y7PR52</accession>
<name>A0A4Y7PR52_9AGAM</name>
<gene>
    <name evidence="1" type="ORF">BD410DRAFT_807648</name>
</gene>
<sequence length="210" mass="23578">MKVRRMVRSRLIDLNIVPEYLCALQAFALDVAAGVKRGQIMTVLRNVDDSSVVEKPKNWSKSVFGDACYKSNGTQSPAMVSEPIRQRITSGLCSPQRASMGATSMYVVSWTNLGNRLSDVVREVIATRFSVPGPQYYIATPPKIPYLLSPRFTEMKTAQPPSQISPHDSPAVYTFTRRQCNDKGTIETILSSTAVRRWRHVDCQFEIDEM</sequence>
<proteinExistence type="predicted"/>
<dbReference type="Proteomes" id="UP000294933">
    <property type="component" value="Unassembled WGS sequence"/>
</dbReference>
<dbReference type="EMBL" id="ML170229">
    <property type="protein sequence ID" value="TDL17059.1"/>
    <property type="molecule type" value="Genomic_DNA"/>
</dbReference>
<keyword evidence="2" id="KW-1185">Reference proteome</keyword>
<organism evidence="1 2">
    <name type="scientific">Rickenella mellea</name>
    <dbReference type="NCBI Taxonomy" id="50990"/>
    <lineage>
        <taxon>Eukaryota</taxon>
        <taxon>Fungi</taxon>
        <taxon>Dikarya</taxon>
        <taxon>Basidiomycota</taxon>
        <taxon>Agaricomycotina</taxon>
        <taxon>Agaricomycetes</taxon>
        <taxon>Hymenochaetales</taxon>
        <taxon>Rickenellaceae</taxon>
        <taxon>Rickenella</taxon>
    </lineage>
</organism>
<dbReference type="AlphaFoldDB" id="A0A4Y7PR52"/>
<protein>
    <submittedName>
        <fullName evidence="1">Uncharacterized protein</fullName>
    </submittedName>
</protein>
<reference evidence="1 2" key="1">
    <citation type="submission" date="2018-06" db="EMBL/GenBank/DDBJ databases">
        <title>A transcriptomic atlas of mushroom development highlights an independent origin of complex multicellularity.</title>
        <authorList>
            <consortium name="DOE Joint Genome Institute"/>
            <person name="Krizsan K."/>
            <person name="Almasi E."/>
            <person name="Merenyi Z."/>
            <person name="Sahu N."/>
            <person name="Viragh M."/>
            <person name="Koszo T."/>
            <person name="Mondo S."/>
            <person name="Kiss B."/>
            <person name="Balint B."/>
            <person name="Kues U."/>
            <person name="Barry K."/>
            <person name="Hegedus J.C."/>
            <person name="Henrissat B."/>
            <person name="Johnson J."/>
            <person name="Lipzen A."/>
            <person name="Ohm R."/>
            <person name="Nagy I."/>
            <person name="Pangilinan J."/>
            <person name="Yan J."/>
            <person name="Xiong Y."/>
            <person name="Grigoriev I.V."/>
            <person name="Hibbett D.S."/>
            <person name="Nagy L.G."/>
        </authorList>
    </citation>
    <scope>NUCLEOTIDE SEQUENCE [LARGE SCALE GENOMIC DNA]</scope>
    <source>
        <strain evidence="1 2">SZMC22713</strain>
    </source>
</reference>